<accession>A0ABS8TEA3</accession>
<name>A0ABS8TEA3_DATST</name>
<sequence length="128" mass="14728">MGRMITELQCASCKETNNKNNGRQLHPGRLANKKAIKQTGISLTASESIRPQHGIIITRWGEQDRGRWAMAGAGDEMHRGTPYQHVDIKHYHYSKHNKYISSVQQNIFHQIREHDKRGSARKKRGEVE</sequence>
<reference evidence="1 2" key="1">
    <citation type="journal article" date="2021" name="BMC Genomics">
        <title>Datura genome reveals duplications of psychoactive alkaloid biosynthetic genes and high mutation rate following tissue culture.</title>
        <authorList>
            <person name="Rajewski A."/>
            <person name="Carter-House D."/>
            <person name="Stajich J."/>
            <person name="Litt A."/>
        </authorList>
    </citation>
    <scope>NUCLEOTIDE SEQUENCE [LARGE SCALE GENOMIC DNA]</scope>
    <source>
        <strain evidence="1">AR-01</strain>
    </source>
</reference>
<comment type="caution">
    <text evidence="1">The sequence shown here is derived from an EMBL/GenBank/DDBJ whole genome shotgun (WGS) entry which is preliminary data.</text>
</comment>
<dbReference type="Proteomes" id="UP000823775">
    <property type="component" value="Unassembled WGS sequence"/>
</dbReference>
<keyword evidence="2" id="KW-1185">Reference proteome</keyword>
<gene>
    <name evidence="1" type="ORF">HAX54_009013</name>
</gene>
<proteinExistence type="predicted"/>
<protein>
    <submittedName>
        <fullName evidence="1">Uncharacterized protein</fullName>
    </submittedName>
</protein>
<dbReference type="EMBL" id="JACEIK010001482">
    <property type="protein sequence ID" value="MCD7469769.1"/>
    <property type="molecule type" value="Genomic_DNA"/>
</dbReference>
<organism evidence="1 2">
    <name type="scientific">Datura stramonium</name>
    <name type="common">Jimsonweed</name>
    <name type="synonym">Common thornapple</name>
    <dbReference type="NCBI Taxonomy" id="4076"/>
    <lineage>
        <taxon>Eukaryota</taxon>
        <taxon>Viridiplantae</taxon>
        <taxon>Streptophyta</taxon>
        <taxon>Embryophyta</taxon>
        <taxon>Tracheophyta</taxon>
        <taxon>Spermatophyta</taxon>
        <taxon>Magnoliopsida</taxon>
        <taxon>eudicotyledons</taxon>
        <taxon>Gunneridae</taxon>
        <taxon>Pentapetalae</taxon>
        <taxon>asterids</taxon>
        <taxon>lamiids</taxon>
        <taxon>Solanales</taxon>
        <taxon>Solanaceae</taxon>
        <taxon>Solanoideae</taxon>
        <taxon>Datureae</taxon>
        <taxon>Datura</taxon>
    </lineage>
</organism>
<evidence type="ECO:0000313" key="1">
    <source>
        <dbReference type="EMBL" id="MCD7469769.1"/>
    </source>
</evidence>
<evidence type="ECO:0000313" key="2">
    <source>
        <dbReference type="Proteomes" id="UP000823775"/>
    </source>
</evidence>